<dbReference type="EMBL" id="AKFT01000064">
    <property type="protein sequence ID" value="EJF46419.1"/>
    <property type="molecule type" value="Genomic_DNA"/>
</dbReference>
<evidence type="ECO:0000313" key="1">
    <source>
        <dbReference type="EMBL" id="EJF46419.1"/>
    </source>
</evidence>
<sequence>MTESTAPSSLVSRTALIGSLEVFRVVCQPTDADDAPLRWAIGSMSVRLSGPEEAGVLAPLGLFGDLLTIQDGQLVGATARIMFAPDTTTWDDETPEGLNEITEHFAGWAAHMLWDAASSAARTVVALCGTVGSIALPRATPPHDLILVQAGEN</sequence>
<evidence type="ECO:0000313" key="2">
    <source>
        <dbReference type="Proteomes" id="UP000002941"/>
    </source>
</evidence>
<protein>
    <submittedName>
        <fullName evidence="1">Uncharacterized protein</fullName>
    </submittedName>
</protein>
<dbReference type="RefSeq" id="WP_008730678.1">
    <property type="nucleotide sequence ID" value="NZ_AKFT01000064.1"/>
</dbReference>
<keyword evidence="2" id="KW-1185">Reference proteome</keyword>
<dbReference type="AlphaFoldDB" id="J0NH41"/>
<reference evidence="1 2" key="1">
    <citation type="submission" date="2012-05" db="EMBL/GenBank/DDBJ databases">
        <authorList>
            <person name="Harkins D.M."/>
            <person name="Madupu R."/>
            <person name="Durkin A.S."/>
            <person name="Torralba M."/>
            <person name="Methe B."/>
            <person name="Sutton G.G."/>
            <person name="Nelson K.E."/>
        </authorList>
    </citation>
    <scope>NUCLEOTIDE SEQUENCE [LARGE SCALE GENOMIC DNA]</scope>
    <source>
        <strain evidence="1 2">F0489</strain>
    </source>
</reference>
<dbReference type="Proteomes" id="UP000002941">
    <property type="component" value="Unassembled WGS sequence"/>
</dbReference>
<proteinExistence type="predicted"/>
<accession>J0NH41</accession>
<comment type="caution">
    <text evidence="1">The sequence shown here is derived from an EMBL/GenBank/DDBJ whole genome shotgun (WGS) entry which is preliminary data.</text>
</comment>
<name>J0NH41_9ACTO</name>
<gene>
    <name evidence="1" type="ORF">HMPREF1318_2628</name>
</gene>
<dbReference type="eggNOG" id="ENOG5031IEV">
    <property type="taxonomic scope" value="Bacteria"/>
</dbReference>
<organism evidence="1 2">
    <name type="scientific">Actinomyces massiliensis F0489</name>
    <dbReference type="NCBI Taxonomy" id="1125718"/>
    <lineage>
        <taxon>Bacteria</taxon>
        <taxon>Bacillati</taxon>
        <taxon>Actinomycetota</taxon>
        <taxon>Actinomycetes</taxon>
        <taxon>Actinomycetales</taxon>
        <taxon>Actinomycetaceae</taxon>
        <taxon>Actinomyces</taxon>
    </lineage>
</organism>
<dbReference type="PATRIC" id="fig|1125718.3.peg.900"/>